<proteinExistence type="predicted"/>
<dbReference type="EMBL" id="FNUJ01000005">
    <property type="protein sequence ID" value="SEF30923.1"/>
    <property type="molecule type" value="Genomic_DNA"/>
</dbReference>
<dbReference type="STRING" id="218821.SAMN05421837_105482"/>
<evidence type="ECO:0000313" key="3">
    <source>
        <dbReference type="Proteomes" id="UP000198878"/>
    </source>
</evidence>
<dbReference type="InterPro" id="IPR021005">
    <property type="entry name" value="Znf_CGNR"/>
</dbReference>
<dbReference type="Gene3D" id="1.10.3300.10">
    <property type="entry name" value="Jann2411-like domain"/>
    <property type="match status" value="1"/>
</dbReference>
<organism evidence="2 3">
    <name type="scientific">Amycolatopsis pretoriensis</name>
    <dbReference type="NCBI Taxonomy" id="218821"/>
    <lineage>
        <taxon>Bacteria</taxon>
        <taxon>Bacillati</taxon>
        <taxon>Actinomycetota</taxon>
        <taxon>Actinomycetes</taxon>
        <taxon>Pseudonocardiales</taxon>
        <taxon>Pseudonocardiaceae</taxon>
        <taxon>Amycolatopsis</taxon>
    </lineage>
</organism>
<protein>
    <submittedName>
        <fullName evidence="2">Putative stress-induced transcription regulator</fullName>
    </submittedName>
</protein>
<dbReference type="PANTHER" id="PTHR35525:SF3">
    <property type="entry name" value="BLL6575 PROTEIN"/>
    <property type="match status" value="1"/>
</dbReference>
<name>A0A1H5QXT5_9PSEU</name>
<reference evidence="3" key="1">
    <citation type="submission" date="2016-10" db="EMBL/GenBank/DDBJ databases">
        <authorList>
            <person name="Varghese N."/>
            <person name="Submissions S."/>
        </authorList>
    </citation>
    <scope>NUCLEOTIDE SEQUENCE [LARGE SCALE GENOMIC DNA]</scope>
    <source>
        <strain evidence="3">DSM 44654</strain>
    </source>
</reference>
<dbReference type="AlphaFoldDB" id="A0A1H5QXT5"/>
<keyword evidence="3" id="KW-1185">Reference proteome</keyword>
<dbReference type="Proteomes" id="UP000198878">
    <property type="component" value="Unassembled WGS sequence"/>
</dbReference>
<dbReference type="InterPro" id="IPR023286">
    <property type="entry name" value="ABATE_dom_sf"/>
</dbReference>
<evidence type="ECO:0000313" key="2">
    <source>
        <dbReference type="EMBL" id="SEF30923.1"/>
    </source>
</evidence>
<dbReference type="SUPFAM" id="SSF160904">
    <property type="entry name" value="Jann2411-like"/>
    <property type="match status" value="1"/>
</dbReference>
<dbReference type="InterPro" id="IPR010852">
    <property type="entry name" value="ABATE"/>
</dbReference>
<evidence type="ECO:0000259" key="1">
    <source>
        <dbReference type="Pfam" id="PF11706"/>
    </source>
</evidence>
<feature type="domain" description="Zinc finger CGNR" evidence="1">
    <location>
        <begin position="124"/>
        <end position="166"/>
    </location>
</feature>
<gene>
    <name evidence="2" type="ORF">SAMN05421837_105482</name>
</gene>
<accession>A0A1H5QXT5</accession>
<sequence>MWVSASQGNHRSPYTGSVHTDASLVVEFLNTVNVEEGTDLLEDPGQWREWAVARSLTPNAAPEARAARDALRAAIGDPRLPGGSLDVGTRISLTDAGPALVADDVVGAVFAACARLVVRGDWIRLKICPADTCLWAFYDESRNRSRTWCSMRVCGNREKARGWRARAAETAAG</sequence>
<dbReference type="Pfam" id="PF07336">
    <property type="entry name" value="ABATE"/>
    <property type="match status" value="1"/>
</dbReference>
<dbReference type="PANTHER" id="PTHR35525">
    <property type="entry name" value="BLL6575 PROTEIN"/>
    <property type="match status" value="1"/>
</dbReference>
<dbReference type="Pfam" id="PF11706">
    <property type="entry name" value="zf-CGNR"/>
    <property type="match status" value="1"/>
</dbReference>